<dbReference type="Proteomes" id="UP000183760">
    <property type="component" value="Unassembled WGS sequence"/>
</dbReference>
<dbReference type="SMART" id="SM00530">
    <property type="entry name" value="HTH_XRE"/>
    <property type="match status" value="1"/>
</dbReference>
<feature type="domain" description="HTH cro/C1-type" evidence="2">
    <location>
        <begin position="16"/>
        <end position="70"/>
    </location>
</feature>
<dbReference type="EMBL" id="BJXR01000023">
    <property type="protein sequence ID" value="GEN07346.1"/>
    <property type="molecule type" value="Genomic_DNA"/>
</dbReference>
<keyword evidence="5" id="KW-1185">Reference proteome</keyword>
<dbReference type="PANTHER" id="PTHR46797:SF1">
    <property type="entry name" value="METHYLPHOSPHONATE SYNTHASE"/>
    <property type="match status" value="1"/>
</dbReference>
<dbReference type="InterPro" id="IPR050807">
    <property type="entry name" value="TransReg_Diox_bact_type"/>
</dbReference>
<dbReference type="GO" id="GO:0005829">
    <property type="term" value="C:cytosol"/>
    <property type="evidence" value="ECO:0007669"/>
    <property type="project" value="TreeGrafter"/>
</dbReference>
<dbReference type="EMBL" id="FOIB01000004">
    <property type="protein sequence ID" value="SET95226.1"/>
    <property type="molecule type" value="Genomic_DNA"/>
</dbReference>
<comment type="caution">
    <text evidence="3">The sequence shown here is derived from an EMBL/GenBank/DDBJ whole genome shotgun (WGS) entry which is preliminary data.</text>
</comment>
<gene>
    <name evidence="3" type="ORF">MFU01_23830</name>
    <name evidence="4" type="ORF">SAMN05443572_10434</name>
</gene>
<evidence type="ECO:0000313" key="4">
    <source>
        <dbReference type="EMBL" id="SET95226.1"/>
    </source>
</evidence>
<evidence type="ECO:0000259" key="2">
    <source>
        <dbReference type="PROSITE" id="PS50943"/>
    </source>
</evidence>
<dbReference type="GO" id="GO:0003677">
    <property type="term" value="F:DNA binding"/>
    <property type="evidence" value="ECO:0007669"/>
    <property type="project" value="UniProtKB-KW"/>
</dbReference>
<dbReference type="InterPro" id="IPR010982">
    <property type="entry name" value="Lambda_DNA-bd_dom_sf"/>
</dbReference>
<dbReference type="InterPro" id="IPR011051">
    <property type="entry name" value="RmlC_Cupin_sf"/>
</dbReference>
<dbReference type="AlphaFoldDB" id="A0A511SZL6"/>
<dbReference type="SUPFAM" id="SSF47413">
    <property type="entry name" value="lambda repressor-like DNA-binding domains"/>
    <property type="match status" value="1"/>
</dbReference>
<dbReference type="CDD" id="cd00093">
    <property type="entry name" value="HTH_XRE"/>
    <property type="match status" value="1"/>
</dbReference>
<proteinExistence type="predicted"/>
<dbReference type="PROSITE" id="PS50943">
    <property type="entry name" value="HTH_CROC1"/>
    <property type="match status" value="1"/>
</dbReference>
<accession>A0A511SZL6</accession>
<dbReference type="GO" id="GO:0003700">
    <property type="term" value="F:DNA-binding transcription factor activity"/>
    <property type="evidence" value="ECO:0007669"/>
    <property type="project" value="TreeGrafter"/>
</dbReference>
<dbReference type="InterPro" id="IPR001387">
    <property type="entry name" value="Cro/C1-type_HTH"/>
</dbReference>
<keyword evidence="1" id="KW-0238">DNA-binding</keyword>
<evidence type="ECO:0000313" key="6">
    <source>
        <dbReference type="Proteomes" id="UP000321514"/>
    </source>
</evidence>
<dbReference type="Pfam" id="PF07883">
    <property type="entry name" value="Cupin_2"/>
    <property type="match status" value="1"/>
</dbReference>
<dbReference type="CDD" id="cd02209">
    <property type="entry name" value="cupin_XRE_C"/>
    <property type="match status" value="1"/>
</dbReference>
<name>A0A511SZL6_MYXFU</name>
<dbReference type="InterPro" id="IPR014710">
    <property type="entry name" value="RmlC-like_jellyroll"/>
</dbReference>
<evidence type="ECO:0000313" key="5">
    <source>
        <dbReference type="Proteomes" id="UP000183760"/>
    </source>
</evidence>
<dbReference type="InterPro" id="IPR013096">
    <property type="entry name" value="Cupin_2"/>
</dbReference>
<dbReference type="PANTHER" id="PTHR46797">
    <property type="entry name" value="HTH-TYPE TRANSCRIPTIONAL REGULATOR"/>
    <property type="match status" value="1"/>
</dbReference>
<evidence type="ECO:0000256" key="1">
    <source>
        <dbReference type="ARBA" id="ARBA00023125"/>
    </source>
</evidence>
<dbReference type="Gene3D" id="1.10.260.40">
    <property type="entry name" value="lambda repressor-like DNA-binding domains"/>
    <property type="match status" value="1"/>
</dbReference>
<reference evidence="3 6" key="2">
    <citation type="submission" date="2019-07" db="EMBL/GenBank/DDBJ databases">
        <title>Whole genome shotgun sequence of Myxococcus fulvus NBRC 100333.</title>
        <authorList>
            <person name="Hosoyama A."/>
            <person name="Uohara A."/>
            <person name="Ohji S."/>
            <person name="Ichikawa N."/>
        </authorList>
    </citation>
    <scope>NUCLEOTIDE SEQUENCE [LARGE SCALE GENOMIC DNA]</scope>
    <source>
        <strain evidence="3 6">NBRC 100333</strain>
    </source>
</reference>
<dbReference type="STRING" id="1334629.MFUL124B02_36650"/>
<dbReference type="Proteomes" id="UP000321514">
    <property type="component" value="Unassembled WGS sequence"/>
</dbReference>
<organism evidence="3 6">
    <name type="scientific">Myxococcus fulvus</name>
    <dbReference type="NCBI Taxonomy" id="33"/>
    <lineage>
        <taxon>Bacteria</taxon>
        <taxon>Pseudomonadati</taxon>
        <taxon>Myxococcota</taxon>
        <taxon>Myxococcia</taxon>
        <taxon>Myxococcales</taxon>
        <taxon>Cystobacterineae</taxon>
        <taxon>Myxococcaceae</taxon>
        <taxon>Myxococcus</taxon>
    </lineage>
</organism>
<dbReference type="Pfam" id="PF13560">
    <property type="entry name" value="HTH_31"/>
    <property type="match status" value="1"/>
</dbReference>
<reference evidence="4 5" key="1">
    <citation type="submission" date="2016-10" db="EMBL/GenBank/DDBJ databases">
        <authorList>
            <person name="Varghese N."/>
            <person name="Submissions S."/>
        </authorList>
    </citation>
    <scope>NUCLEOTIDE SEQUENCE [LARGE SCALE GENOMIC DNA]</scope>
    <source>
        <strain evidence="4 5">DSM 16525</strain>
    </source>
</reference>
<dbReference type="Gene3D" id="2.60.120.10">
    <property type="entry name" value="Jelly Rolls"/>
    <property type="match status" value="1"/>
</dbReference>
<protein>
    <submittedName>
        <fullName evidence="4">Transcriptional regulator, XRE family with cupin sensor</fullName>
    </submittedName>
</protein>
<evidence type="ECO:0000313" key="3">
    <source>
        <dbReference type="EMBL" id="GEN07346.1"/>
    </source>
</evidence>
<sequence>MPLEEEDLPSRLARNIRTLRETRGATQAQLSKLAGVPRATWANLESGTSNPTLSVLHRVASALQVSLEELVAKPRASARHYPRDSLTTRVRGAGQLRKLLPDPLPGMEFDRVELPSGVRITGVPHTPGTREYLACESGELVLVASGERFLLKPGDVVVFRGDQKHSYENPGTRTAVGYSVVLLAPPL</sequence>
<dbReference type="SUPFAM" id="SSF51182">
    <property type="entry name" value="RmlC-like cupins"/>
    <property type="match status" value="1"/>
</dbReference>